<dbReference type="PANTHER" id="PTHR43420">
    <property type="entry name" value="ACETYLTRANSFERASE"/>
    <property type="match status" value="1"/>
</dbReference>
<dbReference type="InterPro" id="IPR050680">
    <property type="entry name" value="YpeA/RimI_acetyltransf"/>
</dbReference>
<evidence type="ECO:0000313" key="4">
    <source>
        <dbReference type="EMBL" id="MBC8586263.1"/>
    </source>
</evidence>
<evidence type="ECO:0000313" key="5">
    <source>
        <dbReference type="Proteomes" id="UP000623678"/>
    </source>
</evidence>
<protein>
    <submittedName>
        <fullName evidence="4">GNAT family N-acetyltransferase</fullName>
    </submittedName>
</protein>
<dbReference type="CDD" id="cd04301">
    <property type="entry name" value="NAT_SF"/>
    <property type="match status" value="2"/>
</dbReference>
<dbReference type="GO" id="GO:0016747">
    <property type="term" value="F:acyltransferase activity, transferring groups other than amino-acyl groups"/>
    <property type="evidence" value="ECO:0007669"/>
    <property type="project" value="InterPro"/>
</dbReference>
<keyword evidence="2" id="KW-0012">Acyltransferase</keyword>
<dbReference type="EMBL" id="JACRTD010000009">
    <property type="protein sequence ID" value="MBC8586263.1"/>
    <property type="molecule type" value="Genomic_DNA"/>
</dbReference>
<dbReference type="InterPro" id="IPR016181">
    <property type="entry name" value="Acyl_CoA_acyltransferase"/>
</dbReference>
<feature type="domain" description="N-acetyltransferase" evidence="3">
    <location>
        <begin position="1"/>
        <end position="152"/>
    </location>
</feature>
<dbReference type="Proteomes" id="UP000623678">
    <property type="component" value="Unassembled WGS sequence"/>
</dbReference>
<evidence type="ECO:0000259" key="3">
    <source>
        <dbReference type="PROSITE" id="PS51186"/>
    </source>
</evidence>
<sequence>MIRRFEPSDELAFYDMARRFHSSDAVCHDTPDQHFKDTFHAILEGSPLIEGYIFLLDGIRVGYGLIFITYSNEAGGLIYTWDEIYVLPEYRNHGLGTRYLEFCEETYKDKAALYRVEVEEENTGAISLYNRHGYNILPYRQVTKFLKAKGPRQHTKILFPNENIRPFQAGDREIFLEMSAQYHSLPQIVTHPPKENFERTFQAIMDKSPYVEGYLIQKDGAPAGYGLVCHTYANEAGGVLLFVDEIFILPQYRGQGLAIGFLEYGEKEYENVVGLYRLELPDSDPKSIAYFENRGFELLDYQQYVKLPK</sequence>
<proteinExistence type="predicted"/>
<evidence type="ECO:0000256" key="2">
    <source>
        <dbReference type="ARBA" id="ARBA00023315"/>
    </source>
</evidence>
<feature type="domain" description="N-acetyltransferase" evidence="3">
    <location>
        <begin position="162"/>
        <end position="309"/>
    </location>
</feature>
<gene>
    <name evidence="4" type="ORF">H8705_11800</name>
</gene>
<dbReference type="PROSITE" id="PS51186">
    <property type="entry name" value="GNAT"/>
    <property type="match status" value="2"/>
</dbReference>
<accession>A0A926EML7</accession>
<keyword evidence="5" id="KW-1185">Reference proteome</keyword>
<organism evidence="4 5">
    <name type="scientific">Youxingia wuxianensis</name>
    <dbReference type="NCBI Taxonomy" id="2763678"/>
    <lineage>
        <taxon>Bacteria</taxon>
        <taxon>Bacillati</taxon>
        <taxon>Bacillota</taxon>
        <taxon>Clostridia</taxon>
        <taxon>Eubacteriales</taxon>
        <taxon>Oscillospiraceae</taxon>
        <taxon>Youxingia</taxon>
    </lineage>
</organism>
<dbReference type="SUPFAM" id="SSF55729">
    <property type="entry name" value="Acyl-CoA N-acyltransferases (Nat)"/>
    <property type="match status" value="2"/>
</dbReference>
<dbReference type="InterPro" id="IPR000182">
    <property type="entry name" value="GNAT_dom"/>
</dbReference>
<keyword evidence="1" id="KW-0808">Transferase</keyword>
<dbReference type="Gene3D" id="3.40.630.30">
    <property type="match status" value="2"/>
</dbReference>
<dbReference type="RefSeq" id="WP_262395986.1">
    <property type="nucleotide sequence ID" value="NZ_JACRTD010000009.1"/>
</dbReference>
<dbReference type="Pfam" id="PF00583">
    <property type="entry name" value="Acetyltransf_1"/>
    <property type="match status" value="2"/>
</dbReference>
<name>A0A926EML7_9FIRM</name>
<comment type="caution">
    <text evidence="4">The sequence shown here is derived from an EMBL/GenBank/DDBJ whole genome shotgun (WGS) entry which is preliminary data.</text>
</comment>
<dbReference type="AlphaFoldDB" id="A0A926EML7"/>
<evidence type="ECO:0000256" key="1">
    <source>
        <dbReference type="ARBA" id="ARBA00022679"/>
    </source>
</evidence>
<reference evidence="4" key="1">
    <citation type="submission" date="2020-08" db="EMBL/GenBank/DDBJ databases">
        <title>Genome public.</title>
        <authorList>
            <person name="Liu C."/>
            <person name="Sun Q."/>
        </authorList>
    </citation>
    <scope>NUCLEOTIDE SEQUENCE</scope>
    <source>
        <strain evidence="4">NSJ-64</strain>
    </source>
</reference>